<keyword evidence="1" id="KW-0677">Repeat</keyword>
<gene>
    <name evidence="4" type="ORF">AOQ84DRAFT_344403</name>
</gene>
<keyword evidence="2 3" id="KW-0040">ANK repeat</keyword>
<dbReference type="Gene3D" id="1.25.40.20">
    <property type="entry name" value="Ankyrin repeat-containing domain"/>
    <property type="match status" value="1"/>
</dbReference>
<reference evidence="4 5" key="1">
    <citation type="journal article" date="2016" name="Nat. Commun.">
        <title>Ectomycorrhizal ecology is imprinted in the genome of the dominant symbiotic fungus Cenococcum geophilum.</title>
        <authorList>
            <consortium name="DOE Joint Genome Institute"/>
            <person name="Peter M."/>
            <person name="Kohler A."/>
            <person name="Ohm R.A."/>
            <person name="Kuo A."/>
            <person name="Krutzmann J."/>
            <person name="Morin E."/>
            <person name="Arend M."/>
            <person name="Barry K.W."/>
            <person name="Binder M."/>
            <person name="Choi C."/>
            <person name="Clum A."/>
            <person name="Copeland A."/>
            <person name="Grisel N."/>
            <person name="Haridas S."/>
            <person name="Kipfer T."/>
            <person name="LaButti K."/>
            <person name="Lindquist E."/>
            <person name="Lipzen A."/>
            <person name="Maire R."/>
            <person name="Meier B."/>
            <person name="Mihaltcheva S."/>
            <person name="Molinier V."/>
            <person name="Murat C."/>
            <person name="Poggeler S."/>
            <person name="Quandt C.A."/>
            <person name="Sperisen C."/>
            <person name="Tritt A."/>
            <person name="Tisserant E."/>
            <person name="Crous P.W."/>
            <person name="Henrissat B."/>
            <person name="Nehls U."/>
            <person name="Egli S."/>
            <person name="Spatafora J.W."/>
            <person name="Grigoriev I.V."/>
            <person name="Martin F.M."/>
        </authorList>
    </citation>
    <scope>NUCLEOTIDE SEQUENCE [LARGE SCALE GENOMIC DNA]</scope>
    <source>
        <strain evidence="4 5">CBS 207.34</strain>
    </source>
</reference>
<accession>A0A8E2EVI5</accession>
<dbReference type="PANTHER" id="PTHR24171">
    <property type="entry name" value="ANKYRIN REPEAT DOMAIN-CONTAINING PROTEIN 39-RELATED"/>
    <property type="match status" value="1"/>
</dbReference>
<keyword evidence="5" id="KW-1185">Reference proteome</keyword>
<evidence type="ECO:0000256" key="1">
    <source>
        <dbReference type="ARBA" id="ARBA00022737"/>
    </source>
</evidence>
<dbReference type="Pfam" id="PF12796">
    <property type="entry name" value="Ank_2"/>
    <property type="match status" value="1"/>
</dbReference>
<organism evidence="4 5">
    <name type="scientific">Glonium stellatum</name>
    <dbReference type="NCBI Taxonomy" id="574774"/>
    <lineage>
        <taxon>Eukaryota</taxon>
        <taxon>Fungi</taxon>
        <taxon>Dikarya</taxon>
        <taxon>Ascomycota</taxon>
        <taxon>Pezizomycotina</taxon>
        <taxon>Dothideomycetes</taxon>
        <taxon>Pleosporomycetidae</taxon>
        <taxon>Gloniales</taxon>
        <taxon>Gloniaceae</taxon>
        <taxon>Glonium</taxon>
    </lineage>
</organism>
<evidence type="ECO:0000313" key="5">
    <source>
        <dbReference type="Proteomes" id="UP000250140"/>
    </source>
</evidence>
<proteinExistence type="predicted"/>
<name>A0A8E2EVI5_9PEZI</name>
<dbReference type="OrthoDB" id="341259at2759"/>
<feature type="repeat" description="ANK" evidence="3">
    <location>
        <begin position="1"/>
        <end position="25"/>
    </location>
</feature>
<dbReference type="InterPro" id="IPR036770">
    <property type="entry name" value="Ankyrin_rpt-contain_sf"/>
</dbReference>
<sequence length="64" mass="6789">AAEGGHKAVVQLLLAHNAKANSKDQYKRTPLSYAAAGGHEAVVQLLLARDDVEVGVVHVRDSWG</sequence>
<evidence type="ECO:0000313" key="4">
    <source>
        <dbReference type="EMBL" id="OCL05707.1"/>
    </source>
</evidence>
<dbReference type="SUPFAM" id="SSF48403">
    <property type="entry name" value="Ankyrin repeat"/>
    <property type="match status" value="1"/>
</dbReference>
<dbReference type="AlphaFoldDB" id="A0A8E2EVI5"/>
<evidence type="ECO:0000256" key="2">
    <source>
        <dbReference type="ARBA" id="ARBA00023043"/>
    </source>
</evidence>
<feature type="non-terminal residue" evidence="4">
    <location>
        <position position="1"/>
    </location>
</feature>
<evidence type="ECO:0000256" key="3">
    <source>
        <dbReference type="PROSITE-ProRule" id="PRU00023"/>
    </source>
</evidence>
<evidence type="ECO:0008006" key="6">
    <source>
        <dbReference type="Google" id="ProtNLM"/>
    </source>
</evidence>
<protein>
    <recommendedName>
        <fullName evidence="6">Ankyrin</fullName>
    </recommendedName>
</protein>
<dbReference type="InterPro" id="IPR002110">
    <property type="entry name" value="Ankyrin_rpt"/>
</dbReference>
<dbReference type="EMBL" id="KV750228">
    <property type="protein sequence ID" value="OCL05707.1"/>
    <property type="molecule type" value="Genomic_DNA"/>
</dbReference>
<dbReference type="PROSITE" id="PS50088">
    <property type="entry name" value="ANK_REPEAT"/>
    <property type="match status" value="1"/>
</dbReference>
<dbReference type="Proteomes" id="UP000250140">
    <property type="component" value="Unassembled WGS sequence"/>
</dbReference>
<dbReference type="PANTHER" id="PTHR24171:SF9">
    <property type="entry name" value="ANKYRIN REPEAT DOMAIN-CONTAINING PROTEIN 39"/>
    <property type="match status" value="1"/>
</dbReference>